<accession>A0A3M7PGM4</accession>
<keyword evidence="2" id="KW-1185">Reference proteome</keyword>
<protein>
    <submittedName>
        <fullName evidence="1">Uncharacterized protein</fullName>
    </submittedName>
</protein>
<dbReference type="Proteomes" id="UP000276133">
    <property type="component" value="Unassembled WGS sequence"/>
</dbReference>
<organism evidence="1 2">
    <name type="scientific">Brachionus plicatilis</name>
    <name type="common">Marine rotifer</name>
    <name type="synonym">Brachionus muelleri</name>
    <dbReference type="NCBI Taxonomy" id="10195"/>
    <lineage>
        <taxon>Eukaryota</taxon>
        <taxon>Metazoa</taxon>
        <taxon>Spiralia</taxon>
        <taxon>Gnathifera</taxon>
        <taxon>Rotifera</taxon>
        <taxon>Eurotatoria</taxon>
        <taxon>Monogononta</taxon>
        <taxon>Pseudotrocha</taxon>
        <taxon>Ploima</taxon>
        <taxon>Brachionidae</taxon>
        <taxon>Brachionus</taxon>
    </lineage>
</organism>
<name>A0A3M7PGM4_BRAPC</name>
<dbReference type="EMBL" id="REGN01010890">
    <property type="protein sequence ID" value="RMZ98251.1"/>
    <property type="molecule type" value="Genomic_DNA"/>
</dbReference>
<evidence type="ECO:0000313" key="2">
    <source>
        <dbReference type="Proteomes" id="UP000276133"/>
    </source>
</evidence>
<sequence>MNPILDLSNITSFCKMLHSKKNFAINNWFILSEIIIRIENRQIFVCLYGYLNLCDKIVLDACYPFFIDFPKKFILSQVKSSQMTLILKKNLPDLTLTYALTHKSGFNVLFESIKVPFNLETETQRKISECNYPTKLFKKSFFLFRFSEKSEFFAFPGSYCGGLIKVKVTKV</sequence>
<comment type="caution">
    <text evidence="1">The sequence shown here is derived from an EMBL/GenBank/DDBJ whole genome shotgun (WGS) entry which is preliminary data.</text>
</comment>
<gene>
    <name evidence="1" type="ORF">BpHYR1_051121</name>
</gene>
<dbReference type="AlphaFoldDB" id="A0A3M7PGM4"/>
<proteinExistence type="predicted"/>
<evidence type="ECO:0000313" key="1">
    <source>
        <dbReference type="EMBL" id="RMZ98251.1"/>
    </source>
</evidence>
<reference evidence="1 2" key="1">
    <citation type="journal article" date="2018" name="Sci. Rep.">
        <title>Genomic signatures of local adaptation to the degree of environmental predictability in rotifers.</title>
        <authorList>
            <person name="Franch-Gras L."/>
            <person name="Hahn C."/>
            <person name="Garcia-Roger E.M."/>
            <person name="Carmona M.J."/>
            <person name="Serra M."/>
            <person name="Gomez A."/>
        </authorList>
    </citation>
    <scope>NUCLEOTIDE SEQUENCE [LARGE SCALE GENOMIC DNA]</scope>
    <source>
        <strain evidence="1">HYR1</strain>
    </source>
</reference>